<dbReference type="Gene3D" id="1.25.40.390">
    <property type="match status" value="1"/>
</dbReference>
<keyword evidence="10" id="KW-1185">Reference proteome</keyword>
<dbReference type="PROSITE" id="PS51257">
    <property type="entry name" value="PROKAR_LIPOPROTEIN"/>
    <property type="match status" value="1"/>
</dbReference>
<dbReference type="AlphaFoldDB" id="A0A4Y8L1H9"/>
<organism evidence="9 10">
    <name type="scientific">Dysgonomonas capnocytophagoides</name>
    <dbReference type="NCBI Taxonomy" id="45254"/>
    <lineage>
        <taxon>Bacteria</taxon>
        <taxon>Pseudomonadati</taxon>
        <taxon>Bacteroidota</taxon>
        <taxon>Bacteroidia</taxon>
        <taxon>Bacteroidales</taxon>
        <taxon>Dysgonomonadaceae</taxon>
        <taxon>Dysgonomonas</taxon>
    </lineage>
</organism>
<name>A0A4Y8L1H9_9BACT</name>
<evidence type="ECO:0000259" key="8">
    <source>
        <dbReference type="Pfam" id="PF14322"/>
    </source>
</evidence>
<dbReference type="CDD" id="cd08977">
    <property type="entry name" value="SusD"/>
    <property type="match status" value="1"/>
</dbReference>
<evidence type="ECO:0000256" key="6">
    <source>
        <dbReference type="SAM" id="SignalP"/>
    </source>
</evidence>
<protein>
    <submittedName>
        <fullName evidence="9">RagB/SusD family nutrient uptake outer membrane protein</fullName>
    </submittedName>
</protein>
<keyword evidence="4" id="KW-0472">Membrane</keyword>
<dbReference type="Proteomes" id="UP000297861">
    <property type="component" value="Unassembled WGS sequence"/>
</dbReference>
<evidence type="ECO:0000313" key="10">
    <source>
        <dbReference type="Proteomes" id="UP000297861"/>
    </source>
</evidence>
<proteinExistence type="inferred from homology"/>
<gene>
    <name evidence="9" type="ORF">E2605_10415</name>
</gene>
<evidence type="ECO:0000259" key="7">
    <source>
        <dbReference type="Pfam" id="PF07980"/>
    </source>
</evidence>
<dbReference type="EMBL" id="SOML01000006">
    <property type="protein sequence ID" value="TFD96004.1"/>
    <property type="molecule type" value="Genomic_DNA"/>
</dbReference>
<accession>A0A4Y8L1H9</accession>
<dbReference type="InterPro" id="IPR011990">
    <property type="entry name" value="TPR-like_helical_dom_sf"/>
</dbReference>
<evidence type="ECO:0000256" key="2">
    <source>
        <dbReference type="ARBA" id="ARBA00006275"/>
    </source>
</evidence>
<dbReference type="GO" id="GO:0009279">
    <property type="term" value="C:cell outer membrane"/>
    <property type="evidence" value="ECO:0007669"/>
    <property type="project" value="UniProtKB-SubCell"/>
</dbReference>
<dbReference type="STRING" id="1121485.GCA_000426485_00414"/>
<feature type="domain" description="RagB/SusD" evidence="7">
    <location>
        <begin position="359"/>
        <end position="506"/>
    </location>
</feature>
<dbReference type="Pfam" id="PF14322">
    <property type="entry name" value="SusD-like_3"/>
    <property type="match status" value="1"/>
</dbReference>
<dbReference type="RefSeq" id="WP_026627701.1">
    <property type="nucleotide sequence ID" value="NZ_JAWZLG010000017.1"/>
</dbReference>
<sequence>MKYNIKYLLCGAVACLALSSCSSFLDESPDSELTNENWGSGDKDHATEYTTATQMEQLLTGAYSDYGSEFWQLDWYIMNDAQADNAYAGEPKDQTMQFDELRIAASNGGVKRDWGYMYSQISKANTIIEWIPKIKDSALTEKRRGEISGDAHFMRALCYFNLVRIYGSVPLITQYIPEISLDNIDEIYPLLYPAKSSTDSIYAQIVSDLEVAESGVMDYSTDKFKITKAFVHLIQAQVYATKDGVANTDWNKVKQYAQAVVSDTRYGLMDNYNDLFAVAETPSNGVLPSVNLVNEHTKESIFEVDYNSWSTLGNWGAQMFYGIDWKKFNTPSQDLYRAFTSAKDTIRRDASIMFGDVTGKWTDKYWPSNKYPYCYKLRSQEAGNIVLFRLPEAILLLADAENELGNLSEAKRLVDLVRTRVKLPNTTASSKDNMRLAIENENRFEFAFEGKRWMDLKRRGRFIQVMQACTDHQNTYASRLSENKLIWPIPQSELDLNVNLTQNPGY</sequence>
<dbReference type="InterPro" id="IPR012944">
    <property type="entry name" value="SusD_RagB_dom"/>
</dbReference>
<reference evidence="9 10" key="1">
    <citation type="submission" date="2019-03" db="EMBL/GenBank/DDBJ databases">
        <title>San Antonio Military Medical Center submission to MRSN (WRAIR), pending publication.</title>
        <authorList>
            <person name="Blyth D.M."/>
            <person name="Mccarthy S.L."/>
            <person name="Schall S.E."/>
            <person name="Stam J.A."/>
            <person name="Ong A.C."/>
            <person name="Mcgann P.T."/>
        </authorList>
    </citation>
    <scope>NUCLEOTIDE SEQUENCE [LARGE SCALE GENOMIC DNA]</scope>
    <source>
        <strain evidence="9 10">MRSN571793</strain>
    </source>
</reference>
<comment type="caution">
    <text evidence="9">The sequence shown here is derived from an EMBL/GenBank/DDBJ whole genome shotgun (WGS) entry which is preliminary data.</text>
</comment>
<comment type="subcellular location">
    <subcellularLocation>
        <location evidence="1">Cell outer membrane</location>
    </subcellularLocation>
</comment>
<feature type="chain" id="PRO_5021384088" evidence="6">
    <location>
        <begin position="26"/>
        <end position="506"/>
    </location>
</feature>
<dbReference type="OrthoDB" id="617686at2"/>
<evidence type="ECO:0000256" key="1">
    <source>
        <dbReference type="ARBA" id="ARBA00004442"/>
    </source>
</evidence>
<dbReference type="InterPro" id="IPR033985">
    <property type="entry name" value="SusD-like_N"/>
</dbReference>
<evidence type="ECO:0000256" key="4">
    <source>
        <dbReference type="ARBA" id="ARBA00023136"/>
    </source>
</evidence>
<feature type="signal peptide" evidence="6">
    <location>
        <begin position="1"/>
        <end position="25"/>
    </location>
</feature>
<evidence type="ECO:0000256" key="3">
    <source>
        <dbReference type="ARBA" id="ARBA00022729"/>
    </source>
</evidence>
<evidence type="ECO:0000313" key="9">
    <source>
        <dbReference type="EMBL" id="TFD96004.1"/>
    </source>
</evidence>
<feature type="domain" description="SusD-like N-terminal" evidence="8">
    <location>
        <begin position="24"/>
        <end position="229"/>
    </location>
</feature>
<dbReference type="Pfam" id="PF07980">
    <property type="entry name" value="SusD_RagB"/>
    <property type="match status" value="1"/>
</dbReference>
<keyword evidence="3 6" id="KW-0732">Signal</keyword>
<keyword evidence="5" id="KW-0998">Cell outer membrane</keyword>
<dbReference type="SUPFAM" id="SSF48452">
    <property type="entry name" value="TPR-like"/>
    <property type="match status" value="1"/>
</dbReference>
<comment type="similarity">
    <text evidence="2">Belongs to the SusD family.</text>
</comment>
<evidence type="ECO:0000256" key="5">
    <source>
        <dbReference type="ARBA" id="ARBA00023237"/>
    </source>
</evidence>